<comment type="caution">
    <text evidence="4">The sequence shown here is derived from an EMBL/GenBank/DDBJ whole genome shotgun (WGS) entry which is preliminary data.</text>
</comment>
<dbReference type="PROSITE" id="PS51450">
    <property type="entry name" value="LRR"/>
    <property type="match status" value="1"/>
</dbReference>
<dbReference type="Proteomes" id="UP000499080">
    <property type="component" value="Unassembled WGS sequence"/>
</dbReference>
<dbReference type="SUPFAM" id="SSF52058">
    <property type="entry name" value="L domain-like"/>
    <property type="match status" value="1"/>
</dbReference>
<sequence length="501" mass="56299">MAFGILCALLIPAASGCFWKSIPPCTCDSSDPNKTVVKCNAVESDNLLKSSLLYVQGQKIHSLYILNTSLMYLETDIFRGLSIENLYLINSVFIDLTDTEVAFGGLKKSLKSLVIEDCTIFNDLNWKEFQNLSSLTKIKMVRLGLNIIDSDIMSLSPLKLDSLELNEDSINYIDDWAFSRFANLKNLSLAGNLISEVKRSMFPDPATNLLEIDLSDNVIETLPDDIFTKMPRIISIKLAGNKITTIDKQVFYPVWYLLDELDLSDNPLKCDCRLDWLIVLSFPYYTFESGIRISSLSSINVAREYRYTRDIRCKSTGIKSGDHGGHLILQSRLINQSSLKISNRNGFAEHATWDEQQCLKVTAQLICFSQLARSHKRVRYRFALTVHAFQSNTGQCSSKMKGQKRNTVVKPLQTGTCGEHNGLVVCSRRFDKPHTLVFSVLTSSYSVNRCSNVLPPTSIRAWQRLASDWLTLSKMPGVSRTVAQQPESLTMRSSSESNGIS</sequence>
<dbReference type="AlphaFoldDB" id="A0A4Y2A8M3"/>
<organism evidence="4 5">
    <name type="scientific">Araneus ventricosus</name>
    <name type="common">Orbweaver spider</name>
    <name type="synonym">Epeira ventricosa</name>
    <dbReference type="NCBI Taxonomy" id="182803"/>
    <lineage>
        <taxon>Eukaryota</taxon>
        <taxon>Metazoa</taxon>
        <taxon>Ecdysozoa</taxon>
        <taxon>Arthropoda</taxon>
        <taxon>Chelicerata</taxon>
        <taxon>Arachnida</taxon>
        <taxon>Araneae</taxon>
        <taxon>Araneomorphae</taxon>
        <taxon>Entelegynae</taxon>
        <taxon>Araneoidea</taxon>
        <taxon>Araneidae</taxon>
        <taxon>Araneus</taxon>
    </lineage>
</organism>
<feature type="signal peptide" evidence="3">
    <location>
        <begin position="1"/>
        <end position="16"/>
    </location>
</feature>
<evidence type="ECO:0000313" key="4">
    <source>
        <dbReference type="EMBL" id="GBL76108.1"/>
    </source>
</evidence>
<dbReference type="OrthoDB" id="6424150at2759"/>
<keyword evidence="1" id="KW-0433">Leucine-rich repeat</keyword>
<keyword evidence="3" id="KW-0732">Signal</keyword>
<feature type="chain" id="PRO_5021473353" evidence="3">
    <location>
        <begin position="17"/>
        <end position="501"/>
    </location>
</feature>
<dbReference type="Gene3D" id="3.80.10.10">
    <property type="entry name" value="Ribonuclease Inhibitor"/>
    <property type="match status" value="1"/>
</dbReference>
<accession>A0A4Y2A8M3</accession>
<keyword evidence="5" id="KW-1185">Reference proteome</keyword>
<dbReference type="Pfam" id="PF13855">
    <property type="entry name" value="LRR_8"/>
    <property type="match status" value="1"/>
</dbReference>
<evidence type="ECO:0000313" key="5">
    <source>
        <dbReference type="Proteomes" id="UP000499080"/>
    </source>
</evidence>
<gene>
    <name evidence="4" type="ORF">AVEN_234405_1</name>
</gene>
<proteinExistence type="predicted"/>
<dbReference type="EMBL" id="BGPR01000009">
    <property type="protein sequence ID" value="GBL76108.1"/>
    <property type="molecule type" value="Genomic_DNA"/>
</dbReference>
<dbReference type="PANTHER" id="PTHR24366">
    <property type="entry name" value="IG(IMMUNOGLOBULIN) AND LRR(LEUCINE RICH REPEAT) DOMAINS"/>
    <property type="match status" value="1"/>
</dbReference>
<dbReference type="PANTHER" id="PTHR24366:SF96">
    <property type="entry name" value="LEUCINE RICH REPEAT CONTAINING 53"/>
    <property type="match status" value="1"/>
</dbReference>
<keyword evidence="2" id="KW-0677">Repeat</keyword>
<evidence type="ECO:0000256" key="3">
    <source>
        <dbReference type="SAM" id="SignalP"/>
    </source>
</evidence>
<evidence type="ECO:0000256" key="2">
    <source>
        <dbReference type="ARBA" id="ARBA00022737"/>
    </source>
</evidence>
<dbReference type="SMART" id="SM00369">
    <property type="entry name" value="LRR_TYP"/>
    <property type="match status" value="3"/>
</dbReference>
<dbReference type="InterPro" id="IPR032675">
    <property type="entry name" value="LRR_dom_sf"/>
</dbReference>
<dbReference type="InterPro" id="IPR001611">
    <property type="entry name" value="Leu-rich_rpt"/>
</dbReference>
<reference evidence="4 5" key="1">
    <citation type="journal article" date="2019" name="Sci. Rep.">
        <title>Orb-weaving spider Araneus ventricosus genome elucidates the spidroin gene catalogue.</title>
        <authorList>
            <person name="Kono N."/>
            <person name="Nakamura H."/>
            <person name="Ohtoshi R."/>
            <person name="Moran D.A.P."/>
            <person name="Shinohara A."/>
            <person name="Yoshida Y."/>
            <person name="Fujiwara M."/>
            <person name="Mori M."/>
            <person name="Tomita M."/>
            <person name="Arakawa K."/>
        </authorList>
    </citation>
    <scope>NUCLEOTIDE SEQUENCE [LARGE SCALE GENOMIC DNA]</scope>
</reference>
<name>A0A4Y2A8M3_ARAVE</name>
<protein>
    <submittedName>
        <fullName evidence="4">Uncharacterized protein</fullName>
    </submittedName>
</protein>
<dbReference type="InterPro" id="IPR003591">
    <property type="entry name" value="Leu-rich_rpt_typical-subtyp"/>
</dbReference>
<evidence type="ECO:0000256" key="1">
    <source>
        <dbReference type="ARBA" id="ARBA00022614"/>
    </source>
</evidence>